<accession>A0A812JWZ1</accession>
<protein>
    <submittedName>
        <fullName evidence="2">Uncharacterized protein</fullName>
    </submittedName>
</protein>
<proteinExistence type="predicted"/>
<comment type="caution">
    <text evidence="2">The sequence shown here is derived from an EMBL/GenBank/DDBJ whole genome shotgun (WGS) entry which is preliminary data.</text>
</comment>
<evidence type="ECO:0000256" key="1">
    <source>
        <dbReference type="SAM" id="MobiDB-lite"/>
    </source>
</evidence>
<reference evidence="2" key="1">
    <citation type="submission" date="2021-02" db="EMBL/GenBank/DDBJ databases">
        <authorList>
            <person name="Dougan E. K."/>
            <person name="Rhodes N."/>
            <person name="Thang M."/>
            <person name="Chan C."/>
        </authorList>
    </citation>
    <scope>NUCLEOTIDE SEQUENCE</scope>
</reference>
<evidence type="ECO:0000313" key="3">
    <source>
        <dbReference type="Proteomes" id="UP000601435"/>
    </source>
</evidence>
<evidence type="ECO:0000313" key="2">
    <source>
        <dbReference type="EMBL" id="CAE7215637.1"/>
    </source>
</evidence>
<organism evidence="2 3">
    <name type="scientific">Symbiodinium necroappetens</name>
    <dbReference type="NCBI Taxonomy" id="1628268"/>
    <lineage>
        <taxon>Eukaryota</taxon>
        <taxon>Sar</taxon>
        <taxon>Alveolata</taxon>
        <taxon>Dinophyceae</taxon>
        <taxon>Suessiales</taxon>
        <taxon>Symbiodiniaceae</taxon>
        <taxon>Symbiodinium</taxon>
    </lineage>
</organism>
<feature type="compositionally biased region" description="Basic and acidic residues" evidence="1">
    <location>
        <begin position="185"/>
        <end position="194"/>
    </location>
</feature>
<feature type="region of interest" description="Disordered" evidence="1">
    <location>
        <begin position="39"/>
        <end position="70"/>
    </location>
</feature>
<dbReference type="Proteomes" id="UP000601435">
    <property type="component" value="Unassembled WGS sequence"/>
</dbReference>
<keyword evidence="3" id="KW-1185">Reference proteome</keyword>
<dbReference type="EMBL" id="CAJNJA010006797">
    <property type="protein sequence ID" value="CAE7215637.1"/>
    <property type="molecule type" value="Genomic_DNA"/>
</dbReference>
<name>A0A812JWZ1_9DINO</name>
<feature type="region of interest" description="Disordered" evidence="1">
    <location>
        <begin position="177"/>
        <end position="229"/>
    </location>
</feature>
<gene>
    <name evidence="2" type="ORF">SNEC2469_LOCUS2459</name>
</gene>
<feature type="region of interest" description="Disordered" evidence="1">
    <location>
        <begin position="1"/>
        <end position="25"/>
    </location>
</feature>
<dbReference type="AlphaFoldDB" id="A0A812JWZ1"/>
<dbReference type="OrthoDB" id="427852at2759"/>
<sequence length="255" mass="27453">MAGEQPLSARSSDGPASMQQKMMRQRELVLKRQTEAAKSFGVVAQQHPPPRPADTPRQVLSARAPPDAPRVGIVGSAEVQEAVEAVVEHDQIPQAQPLEHSLASLEEELLASGKAIELDEAEDRGRDHLGHGWDLEVDRGDEKQTRAKRSFWRPWKAEQSDAVANCPVDEVSRVDLDALSGDSPEPGRDRKHVGFGEMEDGTSKSGATSALNMGRVATPWTGSSKAGLDSLLPGELQQDMTLSSSALEIVEEGVA</sequence>